<accession>A0ABV0RXS9</accession>
<comment type="caution">
    <text evidence="1">The sequence shown here is derived from an EMBL/GenBank/DDBJ whole genome shotgun (WGS) entry which is preliminary data.</text>
</comment>
<gene>
    <name evidence="1" type="ORF">XENOCAPTIV_009271</name>
</gene>
<organism evidence="1 2">
    <name type="scientific">Xenoophorus captivus</name>
    <dbReference type="NCBI Taxonomy" id="1517983"/>
    <lineage>
        <taxon>Eukaryota</taxon>
        <taxon>Metazoa</taxon>
        <taxon>Chordata</taxon>
        <taxon>Craniata</taxon>
        <taxon>Vertebrata</taxon>
        <taxon>Euteleostomi</taxon>
        <taxon>Actinopterygii</taxon>
        <taxon>Neopterygii</taxon>
        <taxon>Teleostei</taxon>
        <taxon>Neoteleostei</taxon>
        <taxon>Acanthomorphata</taxon>
        <taxon>Ovalentaria</taxon>
        <taxon>Atherinomorphae</taxon>
        <taxon>Cyprinodontiformes</taxon>
        <taxon>Goodeidae</taxon>
        <taxon>Xenoophorus</taxon>
    </lineage>
</organism>
<dbReference type="PANTHER" id="PTHR22455:SF10">
    <property type="entry name" value="CILIA- AND FLAGELLA-ASSOCIATED PROTEIN 91"/>
    <property type="match status" value="1"/>
</dbReference>
<dbReference type="PANTHER" id="PTHR22455">
    <property type="entry name" value="CILIA- AND FLAGELLA-ASSOCIATED PROTEIN 91"/>
    <property type="match status" value="1"/>
</dbReference>
<protein>
    <submittedName>
        <fullName evidence="1">Uncharacterized protein</fullName>
    </submittedName>
</protein>
<reference evidence="1 2" key="1">
    <citation type="submission" date="2021-06" db="EMBL/GenBank/DDBJ databases">
        <authorList>
            <person name="Palmer J.M."/>
        </authorList>
    </citation>
    <scope>NUCLEOTIDE SEQUENCE [LARGE SCALE GENOMIC DNA]</scope>
    <source>
        <strain evidence="1 2">XC_2019</strain>
        <tissue evidence="1">Muscle</tissue>
    </source>
</reference>
<sequence length="281" mass="32574">MSIALRKLEAKRKNVEGKLQQRDIVTDCQTHKDVKKSAAQRAVEQLKDYKDLQEEAQQASVVGEALAQLFDTLSKELIHLQEERRIHAFTLLAERERRQREAEESGRRQVEERRRRERDEIFRQVHQESVDMYLEDMILGYVEHVAEDQAREEIHWKAKQLNDVAYAMEKRRCGRNILELRATVDELGQWGGYRAMGAAISENGVLTHIPIIGNAKRLVTFLDAPYGHLIPEQEGSDWRSLVKVRDNLEQCPYPSFQHHQEMVCDPQQDADGVSLTLLVIP</sequence>
<evidence type="ECO:0000313" key="1">
    <source>
        <dbReference type="EMBL" id="MEQ2213070.1"/>
    </source>
</evidence>
<evidence type="ECO:0000313" key="2">
    <source>
        <dbReference type="Proteomes" id="UP001434883"/>
    </source>
</evidence>
<proteinExistence type="predicted"/>
<dbReference type="Proteomes" id="UP001434883">
    <property type="component" value="Unassembled WGS sequence"/>
</dbReference>
<dbReference type="InterPro" id="IPR026720">
    <property type="entry name" value="CFAP91"/>
</dbReference>
<dbReference type="EMBL" id="JAHRIN010060921">
    <property type="protein sequence ID" value="MEQ2213070.1"/>
    <property type="molecule type" value="Genomic_DNA"/>
</dbReference>
<name>A0ABV0RXS9_9TELE</name>
<keyword evidence="2" id="KW-1185">Reference proteome</keyword>